<proteinExistence type="predicted"/>
<evidence type="ECO:0000313" key="3">
    <source>
        <dbReference type="EMBL" id="PTP31252.1"/>
    </source>
</evidence>
<protein>
    <recommendedName>
        <fullName evidence="5">J domain-containing protein</fullName>
    </recommendedName>
</protein>
<evidence type="ECO:0000256" key="2">
    <source>
        <dbReference type="SAM" id="MobiDB-lite"/>
    </source>
</evidence>
<reference evidence="3 4" key="1">
    <citation type="submission" date="2017-11" db="EMBL/GenBank/DDBJ databases">
        <title>Population delineation of vibrios coincides with oyster pathogenicity.</title>
        <authorList>
            <person name="Bruto M."/>
            <person name="Labreuche Y."/>
            <person name="James A."/>
            <person name="Piel D."/>
            <person name="Chenivesse S."/>
            <person name="Petton B."/>
            <person name="Polz M.F."/>
            <person name="Le Roux F."/>
        </authorList>
    </citation>
    <scope>NUCLEOTIDE SEQUENCE [LARGE SCALE GENOMIC DNA]</scope>
    <source>
        <strain evidence="3 4">FF_144</strain>
    </source>
</reference>
<dbReference type="EMBL" id="PIFK01000031">
    <property type="protein sequence ID" value="PTP31252.1"/>
    <property type="molecule type" value="Genomic_DNA"/>
</dbReference>
<organism evidence="3 4">
    <name type="scientific">Vibrio splendidus</name>
    <dbReference type="NCBI Taxonomy" id="29497"/>
    <lineage>
        <taxon>Bacteria</taxon>
        <taxon>Pseudomonadati</taxon>
        <taxon>Pseudomonadota</taxon>
        <taxon>Gammaproteobacteria</taxon>
        <taxon>Vibrionales</taxon>
        <taxon>Vibrionaceae</taxon>
        <taxon>Vibrio</taxon>
    </lineage>
</organism>
<dbReference type="InterPro" id="IPR001623">
    <property type="entry name" value="DnaJ_domain"/>
</dbReference>
<dbReference type="AlphaFoldDB" id="A0A2T5ETB7"/>
<evidence type="ECO:0000313" key="4">
    <source>
        <dbReference type="Proteomes" id="UP000244197"/>
    </source>
</evidence>
<feature type="compositionally biased region" description="Basic and acidic residues" evidence="2">
    <location>
        <begin position="248"/>
        <end position="262"/>
    </location>
</feature>
<evidence type="ECO:0008006" key="5">
    <source>
        <dbReference type="Google" id="ProtNLM"/>
    </source>
</evidence>
<dbReference type="RefSeq" id="WP_108187936.1">
    <property type="nucleotide sequence ID" value="NZ_PIFK01000031.1"/>
</dbReference>
<dbReference type="Gene3D" id="1.10.287.110">
    <property type="entry name" value="DnaJ domain"/>
    <property type="match status" value="1"/>
</dbReference>
<gene>
    <name evidence="3" type="ORF">CWO07_15990</name>
</gene>
<comment type="caution">
    <text evidence="3">The sequence shown here is derived from an EMBL/GenBank/DDBJ whole genome shotgun (WGS) entry which is preliminary data.</text>
</comment>
<sequence length="402" mass="47106">MAITLNDSRIMTTAPLSFLATTSSTPKQKNKLNQLWEEVGKKQRRIERYQAKLDDFYHDFKASTEKQEQAVCRAAEKWIHHLLTFIPRKTIKGPQREALYDWIQEELSILESNPFNPVDSRVLREAFNQALLALPSNQAEDILITEEQMEAFREEISMMLGYELDVSDDELMAMIKDPQKFHDYLQSVMAEEMEEEHVEEDDIDWGGEDYFSQTDDQAHFEVSHPQESDALYSDKQITKLYRQLAKQLHPDKETDEEKKSEKSALMQQLSQAKKDKDVVALFMLAQQYLPEHEMVMDEGMLERLKMTLTEKIEQLNMDYQELKHGGDIKSIIWQRFGGGNKASRQKGLREYRDNLHKEAQDLLAECQEVKTVKQLQLRLKQRIEASRFNNPFFQIDPSELFS</sequence>
<evidence type="ECO:0000256" key="1">
    <source>
        <dbReference type="ARBA" id="ARBA00023186"/>
    </source>
</evidence>
<dbReference type="Proteomes" id="UP000244197">
    <property type="component" value="Unassembled WGS sequence"/>
</dbReference>
<dbReference type="InterPro" id="IPR036869">
    <property type="entry name" value="J_dom_sf"/>
</dbReference>
<keyword evidence="1" id="KW-0143">Chaperone</keyword>
<accession>A0A2T5ETB7</accession>
<name>A0A2T5ETB7_VIBSP</name>
<feature type="region of interest" description="Disordered" evidence="2">
    <location>
        <begin position="248"/>
        <end position="269"/>
    </location>
</feature>
<dbReference type="SUPFAM" id="SSF46565">
    <property type="entry name" value="Chaperone J-domain"/>
    <property type="match status" value="1"/>
</dbReference>
<dbReference type="CDD" id="cd06257">
    <property type="entry name" value="DnaJ"/>
    <property type="match status" value="1"/>
</dbReference>